<reference evidence="1 2" key="1">
    <citation type="submission" date="2016-07" db="EMBL/GenBank/DDBJ databases">
        <title>Multi-omics approach to identify versatile polysaccharide utilization systems of a marine flavobacterium Gramella flava.</title>
        <authorList>
            <person name="Tang K."/>
        </authorList>
    </citation>
    <scope>NUCLEOTIDE SEQUENCE [LARGE SCALE GENOMIC DNA]</scope>
    <source>
        <strain evidence="1 2">JLT2011</strain>
    </source>
</reference>
<gene>
    <name evidence="1" type="ORF">GRFL_2213</name>
</gene>
<evidence type="ECO:0000313" key="2">
    <source>
        <dbReference type="Proteomes" id="UP000186230"/>
    </source>
</evidence>
<dbReference type="STRING" id="1229726.GRFL_2213"/>
<organism evidence="1 2">
    <name type="scientific">Christiangramia flava JLT2011</name>
    <dbReference type="NCBI Taxonomy" id="1229726"/>
    <lineage>
        <taxon>Bacteria</taxon>
        <taxon>Pseudomonadati</taxon>
        <taxon>Bacteroidota</taxon>
        <taxon>Flavobacteriia</taxon>
        <taxon>Flavobacteriales</taxon>
        <taxon>Flavobacteriaceae</taxon>
        <taxon>Christiangramia</taxon>
    </lineage>
</organism>
<dbReference type="EMBL" id="CP016359">
    <property type="protein sequence ID" value="APU68937.1"/>
    <property type="molecule type" value="Genomic_DNA"/>
</dbReference>
<dbReference type="PROSITE" id="PS51087">
    <property type="entry name" value="APAG"/>
    <property type="match status" value="1"/>
</dbReference>
<dbReference type="AlphaFoldDB" id="A0A1L7I5Q5"/>
<protein>
    <submittedName>
        <fullName evidence="1">ApaG protein</fullName>
    </submittedName>
</protein>
<dbReference type="InterPro" id="IPR036767">
    <property type="entry name" value="ApaG_sf"/>
</dbReference>
<dbReference type="PANTHER" id="PTHR14289:SF16">
    <property type="entry name" value="POLYMERASE DELTA-INTERACTING PROTEIN 2"/>
    <property type="match status" value="1"/>
</dbReference>
<dbReference type="Pfam" id="PF04379">
    <property type="entry name" value="DUF525"/>
    <property type="match status" value="1"/>
</dbReference>
<dbReference type="Gene3D" id="2.60.40.1470">
    <property type="entry name" value="ApaG domain"/>
    <property type="match status" value="1"/>
</dbReference>
<keyword evidence="2" id="KW-1185">Reference proteome</keyword>
<evidence type="ECO:0000313" key="1">
    <source>
        <dbReference type="EMBL" id="APU68937.1"/>
    </source>
</evidence>
<dbReference type="NCBIfam" id="NF003967">
    <property type="entry name" value="PRK05461.1"/>
    <property type="match status" value="1"/>
</dbReference>
<accession>A0A1L7I5Q5</accession>
<name>A0A1L7I5Q5_9FLAO</name>
<dbReference type="PANTHER" id="PTHR14289">
    <property type="entry name" value="F-BOX ONLY PROTEIN 3"/>
    <property type="match status" value="1"/>
</dbReference>
<proteinExistence type="predicted"/>
<dbReference type="GO" id="GO:0070987">
    <property type="term" value="P:error-free translesion synthesis"/>
    <property type="evidence" value="ECO:0007669"/>
    <property type="project" value="TreeGrafter"/>
</dbReference>
<sequence>MVQQITQGIKISVETHFEGMFYKNYKLRYAFGYRVHIENQSNDTVQLQTRFWEIKDALNDTEFVQGEGVIGKKPVLQPGEHHTYQSGCLLTGPFGAMKGHYNMVNLNTTKKFQVSIPSFKLAATYALN</sequence>
<dbReference type="Proteomes" id="UP000186230">
    <property type="component" value="Chromosome"/>
</dbReference>
<dbReference type="SUPFAM" id="SSF110069">
    <property type="entry name" value="ApaG-like"/>
    <property type="match status" value="1"/>
</dbReference>
<dbReference type="InterPro" id="IPR007474">
    <property type="entry name" value="ApaG_domain"/>
</dbReference>
<dbReference type="OrthoDB" id="9795226at2"/>
<dbReference type="KEGG" id="gfl:GRFL_2213"/>
<dbReference type="RefSeq" id="WP_083644645.1">
    <property type="nucleotide sequence ID" value="NZ_AMRU01000009.1"/>
</dbReference>